<protein>
    <submittedName>
        <fullName evidence="1">Uncharacterized protein</fullName>
    </submittedName>
</protein>
<name>A0A243WGQ5_9BACT</name>
<keyword evidence="2" id="KW-1185">Reference proteome</keyword>
<dbReference type="Proteomes" id="UP000194873">
    <property type="component" value="Unassembled WGS sequence"/>
</dbReference>
<proteinExistence type="predicted"/>
<evidence type="ECO:0000313" key="2">
    <source>
        <dbReference type="Proteomes" id="UP000194873"/>
    </source>
</evidence>
<sequence>MPVKKTPNGMLSLRVELNPRKHSIEKLTLLHTRQNQLHTVKQIGNGVGHYDATNQRYYVNVAYQEILEFSDRLNYNSYLQEIDCWVSTQTNTAAIRHVKFIEQ</sequence>
<dbReference type="AlphaFoldDB" id="A0A243WGQ5"/>
<dbReference type="EMBL" id="MTSE01000003">
    <property type="protein sequence ID" value="OUJ74924.1"/>
    <property type="molecule type" value="Genomic_DNA"/>
</dbReference>
<accession>A0A243WGQ5</accession>
<evidence type="ECO:0000313" key="1">
    <source>
        <dbReference type="EMBL" id="OUJ74924.1"/>
    </source>
</evidence>
<reference evidence="1 2" key="1">
    <citation type="submission" date="2017-01" db="EMBL/GenBank/DDBJ databases">
        <title>A new Hymenobacter.</title>
        <authorList>
            <person name="Liang Y."/>
            <person name="Feng F."/>
        </authorList>
    </citation>
    <scope>NUCLEOTIDE SEQUENCE [LARGE SCALE GENOMIC DNA]</scope>
    <source>
        <strain evidence="1">MIMBbqt21</strain>
    </source>
</reference>
<organism evidence="1 2">
    <name type="scientific">Hymenobacter crusticola</name>
    <dbReference type="NCBI Taxonomy" id="1770526"/>
    <lineage>
        <taxon>Bacteria</taxon>
        <taxon>Pseudomonadati</taxon>
        <taxon>Bacteroidota</taxon>
        <taxon>Cytophagia</taxon>
        <taxon>Cytophagales</taxon>
        <taxon>Hymenobacteraceae</taxon>
        <taxon>Hymenobacter</taxon>
    </lineage>
</organism>
<comment type="caution">
    <text evidence="1">The sequence shown here is derived from an EMBL/GenBank/DDBJ whole genome shotgun (WGS) entry which is preliminary data.</text>
</comment>
<gene>
    <name evidence="1" type="ORF">BXP70_09260</name>
</gene>